<sequence length="174" mass="18819">MKTYFSSLMNTRKEKVSMLAISIALIAIIAVGVGATLGNESAEVLPSEQTKDSPIETQPAKVASLVLGGIETSDGKKLTIDLEAGRDNNFAKMAWKKGEDIIFSVQCEQERKLEVGIMSVSTDKVHSGTVTTGTGKVTITVPEDGDYRVYIKNHTDHAAHFIIELNKKLEGPLV</sequence>
<accession>A0A850EHB5</accession>
<evidence type="ECO:0000313" key="2">
    <source>
        <dbReference type="Proteomes" id="UP000564806"/>
    </source>
</evidence>
<reference evidence="1" key="1">
    <citation type="submission" date="2020-06" db="EMBL/GenBank/DDBJ databases">
        <title>Paenibacillus sp. nov., isolated from soil.</title>
        <authorList>
            <person name="Seo Y.L."/>
        </authorList>
    </citation>
    <scope>NUCLEOTIDE SEQUENCE [LARGE SCALE GENOMIC DNA]</scope>
    <source>
        <strain evidence="1">JW14</strain>
    </source>
</reference>
<dbReference type="EMBL" id="JABWCS010000176">
    <property type="protein sequence ID" value="NUU59059.1"/>
    <property type="molecule type" value="Genomic_DNA"/>
</dbReference>
<dbReference type="AlphaFoldDB" id="A0A850EHB5"/>
<evidence type="ECO:0000313" key="1">
    <source>
        <dbReference type="EMBL" id="NUU59059.1"/>
    </source>
</evidence>
<keyword evidence="2" id="KW-1185">Reference proteome</keyword>
<dbReference type="Proteomes" id="UP000564806">
    <property type="component" value="Unassembled WGS sequence"/>
</dbReference>
<protein>
    <submittedName>
        <fullName evidence="1">Uncharacterized protein</fullName>
    </submittedName>
</protein>
<gene>
    <name evidence="1" type="ORF">HPT30_01505</name>
</gene>
<name>A0A850EHB5_9BACL</name>
<comment type="caution">
    <text evidence="1">The sequence shown here is derived from an EMBL/GenBank/DDBJ whole genome shotgun (WGS) entry which is preliminary data.</text>
</comment>
<organism evidence="1 2">
    <name type="scientific">Paenibacillus agri</name>
    <dbReference type="NCBI Taxonomy" id="2744309"/>
    <lineage>
        <taxon>Bacteria</taxon>
        <taxon>Bacillati</taxon>
        <taxon>Bacillota</taxon>
        <taxon>Bacilli</taxon>
        <taxon>Bacillales</taxon>
        <taxon>Paenibacillaceae</taxon>
        <taxon>Paenibacillus</taxon>
    </lineage>
</organism>
<dbReference type="RefSeq" id="WP_175369771.1">
    <property type="nucleotide sequence ID" value="NZ_JABWCS010000176.1"/>
</dbReference>
<proteinExistence type="predicted"/>